<dbReference type="RefSeq" id="WP_115826635.1">
    <property type="nucleotide sequence ID" value="NZ_QTUB01000001.1"/>
</dbReference>
<protein>
    <submittedName>
        <fullName evidence="1">Uncharacterized protein</fullName>
    </submittedName>
</protein>
<keyword evidence="2" id="KW-1185">Reference proteome</keyword>
<gene>
    <name evidence="1" type="ORF">BDD26_2423</name>
</gene>
<reference evidence="1 2" key="1">
    <citation type="submission" date="2018-08" db="EMBL/GenBank/DDBJ databases">
        <title>Genomic Encyclopedia of Archaeal and Bacterial Type Strains, Phase II (KMG-II): from individual species to whole genera.</title>
        <authorList>
            <person name="Goeker M."/>
        </authorList>
    </citation>
    <scope>NUCLEOTIDE SEQUENCE [LARGE SCALE GENOMIC DNA]</scope>
    <source>
        <strain evidence="1 2">DSM 17905</strain>
    </source>
</reference>
<organism evidence="1 2">
    <name type="scientific">Xenorhabdus cabanillasii</name>
    <dbReference type="NCBI Taxonomy" id="351673"/>
    <lineage>
        <taxon>Bacteria</taxon>
        <taxon>Pseudomonadati</taxon>
        <taxon>Pseudomonadota</taxon>
        <taxon>Gammaproteobacteria</taxon>
        <taxon>Enterobacterales</taxon>
        <taxon>Morganellaceae</taxon>
        <taxon>Xenorhabdus</taxon>
    </lineage>
</organism>
<proteinExistence type="predicted"/>
<name>A0A3D9UEB5_9GAMM</name>
<dbReference type="AlphaFoldDB" id="A0A3D9UEB5"/>
<dbReference type="EMBL" id="QTUB01000001">
    <property type="protein sequence ID" value="REF27616.1"/>
    <property type="molecule type" value="Genomic_DNA"/>
</dbReference>
<comment type="caution">
    <text evidence="1">The sequence shown here is derived from an EMBL/GenBank/DDBJ whole genome shotgun (WGS) entry which is preliminary data.</text>
</comment>
<evidence type="ECO:0000313" key="2">
    <source>
        <dbReference type="Proteomes" id="UP000256294"/>
    </source>
</evidence>
<evidence type="ECO:0000313" key="1">
    <source>
        <dbReference type="EMBL" id="REF27616.1"/>
    </source>
</evidence>
<accession>A0A3D9UEB5</accession>
<sequence length="93" mass="10623">MTDTQEKLNTNQKILKAELISHILLQEIIILMDYMNGDNKASNLIIKKLEGMIEFLPESSAKHDPAVMKAYQDALDLVKLAQKQKNALRKSRE</sequence>
<dbReference type="Proteomes" id="UP000256294">
    <property type="component" value="Unassembled WGS sequence"/>
</dbReference>